<evidence type="ECO:0000313" key="2">
    <source>
        <dbReference type="EMBL" id="KAL3726590.1"/>
    </source>
</evidence>
<organism evidence="2 3">
    <name type="scientific">Eucalyptus globulus</name>
    <name type="common">Tasmanian blue gum</name>
    <dbReference type="NCBI Taxonomy" id="34317"/>
    <lineage>
        <taxon>Eukaryota</taxon>
        <taxon>Viridiplantae</taxon>
        <taxon>Streptophyta</taxon>
        <taxon>Embryophyta</taxon>
        <taxon>Tracheophyta</taxon>
        <taxon>Spermatophyta</taxon>
        <taxon>Magnoliopsida</taxon>
        <taxon>eudicotyledons</taxon>
        <taxon>Gunneridae</taxon>
        <taxon>Pentapetalae</taxon>
        <taxon>rosids</taxon>
        <taxon>malvids</taxon>
        <taxon>Myrtales</taxon>
        <taxon>Myrtaceae</taxon>
        <taxon>Myrtoideae</taxon>
        <taxon>Eucalypteae</taxon>
        <taxon>Eucalyptus</taxon>
    </lineage>
</organism>
<evidence type="ECO:0008006" key="4">
    <source>
        <dbReference type="Google" id="ProtNLM"/>
    </source>
</evidence>
<feature type="compositionally biased region" description="Polar residues" evidence="1">
    <location>
        <begin position="1"/>
        <end position="19"/>
    </location>
</feature>
<comment type="caution">
    <text evidence="2">The sequence shown here is derived from an EMBL/GenBank/DDBJ whole genome shotgun (WGS) entry which is preliminary data.</text>
</comment>
<accession>A0ABD3JGP7</accession>
<feature type="compositionally biased region" description="Basic and acidic residues" evidence="1">
    <location>
        <begin position="306"/>
        <end position="320"/>
    </location>
</feature>
<dbReference type="Pfam" id="PF14223">
    <property type="entry name" value="Retrotran_gag_2"/>
    <property type="match status" value="1"/>
</dbReference>
<sequence length="374" mass="42442">MSDESSTTQSNPPSLLTKSTEPHPIQITSIKLNGDNFFRWSQSVRMYIRGRGKIGYLTGDNAEPATDDPTWAVWDVENSMVMTWLTNSMEEDIGTNYLGYYTAKELWDAVCEMYSDLGNQSQIYELTLKLGKMRQGEETVTKYFHSLKRLWQELDVFNDHEWTCIEDGNRYRKIVEAERIYAFLAGLRDEFDEVCGRILGKQPLPPIGEVFSEVWREESRRGIMLGKSATGGKDGSLEGSALTIFEDKKGHVPTTIASEANVSKIPINLRRSDGKPRIWCDFCNKPRHTRETCWRIHGHPASTTSEARRPTSFSRDDKSSQRMPPTTNEATAFSFNKEQLNHLLQLLQVGSVLGNPTVSIAHQGSDLGEDNWQC</sequence>
<evidence type="ECO:0000256" key="1">
    <source>
        <dbReference type="SAM" id="MobiDB-lite"/>
    </source>
</evidence>
<feature type="region of interest" description="Disordered" evidence="1">
    <location>
        <begin position="1"/>
        <end position="20"/>
    </location>
</feature>
<name>A0ABD3JGP7_EUCGL</name>
<gene>
    <name evidence="2" type="ORF">ACJRO7_031488</name>
</gene>
<dbReference type="Proteomes" id="UP001634007">
    <property type="component" value="Unassembled WGS sequence"/>
</dbReference>
<reference evidence="2 3" key="1">
    <citation type="submission" date="2024-11" db="EMBL/GenBank/DDBJ databases">
        <title>Chromosome-level genome assembly of Eucalyptus globulus Labill. provides insights into its genome evolution.</title>
        <authorList>
            <person name="Li X."/>
        </authorList>
    </citation>
    <scope>NUCLEOTIDE SEQUENCE [LARGE SCALE GENOMIC DNA]</scope>
    <source>
        <strain evidence="2">CL2024</strain>
        <tissue evidence="2">Fresh tender leaves</tissue>
    </source>
</reference>
<protein>
    <recommendedName>
        <fullName evidence="4">Retrotransposon Copia-like N-terminal domain-containing protein</fullName>
    </recommendedName>
</protein>
<dbReference type="EMBL" id="JBJKBG010000008">
    <property type="protein sequence ID" value="KAL3726590.1"/>
    <property type="molecule type" value="Genomic_DNA"/>
</dbReference>
<dbReference type="AlphaFoldDB" id="A0ABD3JGP7"/>
<evidence type="ECO:0000313" key="3">
    <source>
        <dbReference type="Proteomes" id="UP001634007"/>
    </source>
</evidence>
<proteinExistence type="predicted"/>
<feature type="region of interest" description="Disordered" evidence="1">
    <location>
        <begin position="301"/>
        <end position="327"/>
    </location>
</feature>
<dbReference type="PANTHER" id="PTHR37610">
    <property type="entry name" value="CCHC-TYPE DOMAIN-CONTAINING PROTEIN"/>
    <property type="match status" value="1"/>
</dbReference>
<dbReference type="PANTHER" id="PTHR37610:SF47">
    <property type="entry name" value="RETROTRANSPOSON COPIA-LIKE N-TERMINAL DOMAIN-CONTAINING PROTEIN"/>
    <property type="match status" value="1"/>
</dbReference>
<keyword evidence="3" id="KW-1185">Reference proteome</keyword>